<protein>
    <submittedName>
        <fullName evidence="2">Uncharacterized protein</fullName>
    </submittedName>
</protein>
<dbReference type="Proteomes" id="UP000887561">
    <property type="component" value="Unplaced"/>
</dbReference>
<evidence type="ECO:0000313" key="1">
    <source>
        <dbReference type="Proteomes" id="UP000887561"/>
    </source>
</evidence>
<keyword evidence="1" id="KW-1185">Reference proteome</keyword>
<name>A0A915MEB6_MELJA</name>
<sequence length="197" mass="21883">MVIVGKMLANTKLLNDWKAIQTISAMVLCEYLSQNSGPLWKAIRGGGYAYSVYLSVLPDKSLVQLEINCSNLTAAYRITSEIVSVLSGNLDDTLFNGAVSILVKKLLDEQKTSRLAAISSLLGIIRTNNANFIRDLCVFIMKLTRAEVLKQGKENVLNLFNPKETVTSIGIDENKKEEAKNLFKNIKFPDLDKLQII</sequence>
<dbReference type="GO" id="GO:0046872">
    <property type="term" value="F:metal ion binding"/>
    <property type="evidence" value="ECO:0007669"/>
    <property type="project" value="InterPro"/>
</dbReference>
<organism evidence="1 2">
    <name type="scientific">Meloidogyne javanica</name>
    <name type="common">Root-knot nematode worm</name>
    <dbReference type="NCBI Taxonomy" id="6303"/>
    <lineage>
        <taxon>Eukaryota</taxon>
        <taxon>Metazoa</taxon>
        <taxon>Ecdysozoa</taxon>
        <taxon>Nematoda</taxon>
        <taxon>Chromadorea</taxon>
        <taxon>Rhabditida</taxon>
        <taxon>Tylenchina</taxon>
        <taxon>Tylenchomorpha</taxon>
        <taxon>Tylenchoidea</taxon>
        <taxon>Meloidogynidae</taxon>
        <taxon>Meloidogyninae</taxon>
        <taxon>Meloidogyne</taxon>
        <taxon>Meloidogyne incognita group</taxon>
    </lineage>
</organism>
<evidence type="ECO:0000313" key="2">
    <source>
        <dbReference type="WBParaSite" id="scaffold35053_cov329.g22180"/>
    </source>
</evidence>
<dbReference type="PANTHER" id="PTHR43016">
    <property type="entry name" value="PRESEQUENCE PROTEASE"/>
    <property type="match status" value="1"/>
</dbReference>
<reference evidence="2" key="1">
    <citation type="submission" date="2022-11" db="UniProtKB">
        <authorList>
            <consortium name="WormBaseParasite"/>
        </authorList>
    </citation>
    <scope>IDENTIFICATION</scope>
</reference>
<dbReference type="WBParaSite" id="scaffold35053_cov329.g22180">
    <property type="protein sequence ID" value="scaffold35053_cov329.g22180"/>
    <property type="gene ID" value="scaffold35053_cov329.g22180"/>
</dbReference>
<dbReference type="Gene3D" id="3.30.830.10">
    <property type="entry name" value="Metalloenzyme, LuxS/M16 peptidase-like"/>
    <property type="match status" value="1"/>
</dbReference>
<dbReference type="PANTHER" id="PTHR43016:SF16">
    <property type="entry name" value="METALLOPROTEASE, PUTATIVE (AFU_ORTHOLOGUE AFUA_4G07610)-RELATED"/>
    <property type="match status" value="1"/>
</dbReference>
<proteinExistence type="predicted"/>
<accession>A0A915MEB6</accession>
<dbReference type="AlphaFoldDB" id="A0A915MEB6"/>
<dbReference type="SUPFAM" id="SSF63411">
    <property type="entry name" value="LuxS/MPP-like metallohydrolase"/>
    <property type="match status" value="1"/>
</dbReference>
<dbReference type="InterPro" id="IPR011249">
    <property type="entry name" value="Metalloenz_LuxS/M16"/>
</dbReference>